<sequence length="152" mass="15774">MSAAAGPGGPVRIIWLMITNPSRRPRPAAASAPCRVTVCRGCCCGDPRKVPGVDHAGQIPRLRKALGDAAQVRASECLDVCDQANVVVVQPSAAGRAAGGRPVWLGLVNDDDVLADIADWIRAGGPGLAEPPGVLDLYTFTVSRRVGKGVEE</sequence>
<organism evidence="1 2">
    <name type="scientific">Streptomyces hiroshimensis</name>
    <dbReference type="NCBI Taxonomy" id="66424"/>
    <lineage>
        <taxon>Bacteria</taxon>
        <taxon>Bacillati</taxon>
        <taxon>Actinomycetota</taxon>
        <taxon>Actinomycetes</taxon>
        <taxon>Kitasatosporales</taxon>
        <taxon>Streptomycetaceae</taxon>
        <taxon>Streptomyces</taxon>
    </lineage>
</organism>
<keyword evidence="2" id="KW-1185">Reference proteome</keyword>
<name>A0ABQ2Z0V2_9ACTN</name>
<protein>
    <recommendedName>
        <fullName evidence="3">(2Fe-2S) ferredoxin domain-containing protein</fullName>
    </recommendedName>
</protein>
<evidence type="ECO:0000313" key="2">
    <source>
        <dbReference type="Proteomes" id="UP000659223"/>
    </source>
</evidence>
<accession>A0ABQ2Z0V2</accession>
<evidence type="ECO:0008006" key="3">
    <source>
        <dbReference type="Google" id="ProtNLM"/>
    </source>
</evidence>
<reference evidence="2" key="1">
    <citation type="journal article" date="2019" name="Int. J. Syst. Evol. Microbiol.">
        <title>The Global Catalogue of Microorganisms (GCM) 10K type strain sequencing project: providing services to taxonomists for standard genome sequencing and annotation.</title>
        <authorList>
            <consortium name="The Broad Institute Genomics Platform"/>
            <consortium name="The Broad Institute Genome Sequencing Center for Infectious Disease"/>
            <person name="Wu L."/>
            <person name="Ma J."/>
        </authorList>
    </citation>
    <scope>NUCLEOTIDE SEQUENCE [LARGE SCALE GENOMIC DNA]</scope>
    <source>
        <strain evidence="2">JCM 4586</strain>
    </source>
</reference>
<gene>
    <name evidence="1" type="ORF">GCM10010324_53460</name>
</gene>
<proteinExistence type="predicted"/>
<dbReference type="Proteomes" id="UP000659223">
    <property type="component" value="Unassembled WGS sequence"/>
</dbReference>
<dbReference type="EMBL" id="BMUT01000012">
    <property type="protein sequence ID" value="GGY00144.1"/>
    <property type="molecule type" value="Genomic_DNA"/>
</dbReference>
<comment type="caution">
    <text evidence="1">The sequence shown here is derived from an EMBL/GenBank/DDBJ whole genome shotgun (WGS) entry which is preliminary data.</text>
</comment>
<evidence type="ECO:0000313" key="1">
    <source>
        <dbReference type="EMBL" id="GGY00144.1"/>
    </source>
</evidence>